<dbReference type="InterPro" id="IPR036259">
    <property type="entry name" value="MFS_trans_sf"/>
</dbReference>
<feature type="transmembrane region" description="Helical" evidence="6">
    <location>
        <begin position="447"/>
        <end position="468"/>
    </location>
</feature>
<name>A0A285L8I4_9NOCA</name>
<evidence type="ECO:0000313" key="9">
    <source>
        <dbReference type="Proteomes" id="UP000219565"/>
    </source>
</evidence>
<dbReference type="SUPFAM" id="SSF103473">
    <property type="entry name" value="MFS general substrate transporter"/>
    <property type="match status" value="1"/>
</dbReference>
<dbReference type="PANTHER" id="PTHR42718:SF9">
    <property type="entry name" value="MAJOR FACILITATOR SUPERFAMILY MULTIDRUG TRANSPORTER MFSC"/>
    <property type="match status" value="1"/>
</dbReference>
<dbReference type="CDD" id="cd17504">
    <property type="entry name" value="MFS_MMR_MDR_like"/>
    <property type="match status" value="1"/>
</dbReference>
<feature type="domain" description="Major facilitator superfamily (MFS) profile" evidence="7">
    <location>
        <begin position="23"/>
        <end position="473"/>
    </location>
</feature>
<evidence type="ECO:0000259" key="7">
    <source>
        <dbReference type="PROSITE" id="PS50850"/>
    </source>
</evidence>
<evidence type="ECO:0000256" key="3">
    <source>
        <dbReference type="ARBA" id="ARBA00022692"/>
    </source>
</evidence>
<feature type="transmembrane region" description="Helical" evidence="6">
    <location>
        <begin position="346"/>
        <end position="366"/>
    </location>
</feature>
<dbReference type="InterPro" id="IPR011701">
    <property type="entry name" value="MFS"/>
</dbReference>
<dbReference type="AlphaFoldDB" id="A0A285L8I4"/>
<dbReference type="GO" id="GO:0022857">
    <property type="term" value="F:transmembrane transporter activity"/>
    <property type="evidence" value="ECO:0007669"/>
    <property type="project" value="InterPro"/>
</dbReference>
<keyword evidence="4 6" id="KW-1133">Transmembrane helix</keyword>
<reference evidence="8 9" key="1">
    <citation type="submission" date="2017-09" db="EMBL/GenBank/DDBJ databases">
        <authorList>
            <person name="Ehlers B."/>
            <person name="Leendertz F.H."/>
        </authorList>
    </citation>
    <scope>NUCLEOTIDE SEQUENCE [LARGE SCALE GENOMIC DNA]</scope>
    <source>
        <strain evidence="8 9">DSM 45537</strain>
    </source>
</reference>
<dbReference type="GO" id="GO:0005886">
    <property type="term" value="C:plasma membrane"/>
    <property type="evidence" value="ECO:0007669"/>
    <property type="project" value="UniProtKB-SubCell"/>
</dbReference>
<feature type="transmembrane region" description="Helical" evidence="6">
    <location>
        <begin position="89"/>
        <end position="108"/>
    </location>
</feature>
<feature type="transmembrane region" description="Helical" evidence="6">
    <location>
        <begin position="58"/>
        <end position="77"/>
    </location>
</feature>
<evidence type="ECO:0000256" key="5">
    <source>
        <dbReference type="ARBA" id="ARBA00023136"/>
    </source>
</evidence>
<evidence type="ECO:0000256" key="2">
    <source>
        <dbReference type="ARBA" id="ARBA00022448"/>
    </source>
</evidence>
<dbReference type="Gene3D" id="1.20.1250.20">
    <property type="entry name" value="MFS general substrate transporter like domains"/>
    <property type="match status" value="1"/>
</dbReference>
<evidence type="ECO:0000256" key="1">
    <source>
        <dbReference type="ARBA" id="ARBA00004651"/>
    </source>
</evidence>
<proteinExistence type="predicted"/>
<feature type="transmembrane region" description="Helical" evidence="6">
    <location>
        <begin position="232"/>
        <end position="256"/>
    </location>
</feature>
<feature type="transmembrane region" description="Helical" evidence="6">
    <location>
        <begin position="146"/>
        <end position="170"/>
    </location>
</feature>
<dbReference type="InterPro" id="IPR020846">
    <property type="entry name" value="MFS_dom"/>
</dbReference>
<feature type="transmembrane region" description="Helical" evidence="6">
    <location>
        <begin position="372"/>
        <end position="400"/>
    </location>
</feature>
<keyword evidence="3 6" id="KW-0812">Transmembrane</keyword>
<dbReference type="Proteomes" id="UP000219565">
    <property type="component" value="Unassembled WGS sequence"/>
</dbReference>
<sequence length="474" mass="48481">MSIAASSPATEADTRRRPAPGLLIATLGAVGVVVSLMQTLVIPIIPALPTLLGTSASNASWVITSTLLAGAVFTPIAGRLGDMFGKRRVLFANLLAMIAGSVVCASFSSLLPEIIGRSLQGAAVGAIPLGISIMRDELPIERVGSAMAIMSATLGVGGAVGLPVAAAIAQNADWHMLFWSSAALGVLCLVLVFLFVPESPVRTPARFDFGGAVGLSVALLALLVAITKGADWGWSSASILTLFAVSVVVFLGWGFYELRQAAPLVDLRVSARPRVLFTNLASIAVGFSLYGMSLTFPQLLMAPEETGYGFGLSMVSAGLALAPTGLVMMALSPVSARLSAARGPKVTLILGSAVIGVGYLCAVLLMNNVWEIMLAAVIVAGGVGLAYAAMPALIMGAVPITETAAANGLNSLMRSIGTSTSSAVMSVVLAHMTMSLGAHLLPSREGFHTTFFIAMAAAVVAIALTACIPMGEKD</sequence>
<dbReference type="RefSeq" id="WP_097244934.1">
    <property type="nucleotide sequence ID" value="NZ_JAMTCW010000004.1"/>
</dbReference>
<keyword evidence="5 6" id="KW-0472">Membrane</keyword>
<evidence type="ECO:0000256" key="6">
    <source>
        <dbReference type="SAM" id="Phobius"/>
    </source>
</evidence>
<keyword evidence="9" id="KW-1185">Reference proteome</keyword>
<dbReference type="STRING" id="1379680.GCA_001612615_04658"/>
<feature type="transmembrane region" description="Helical" evidence="6">
    <location>
        <begin position="207"/>
        <end position="226"/>
    </location>
</feature>
<dbReference type="Gene3D" id="1.20.1720.10">
    <property type="entry name" value="Multidrug resistance protein D"/>
    <property type="match status" value="1"/>
</dbReference>
<keyword evidence="2" id="KW-0813">Transport</keyword>
<organism evidence="8 9">
    <name type="scientific">Nocardia amikacinitolerans</name>
    <dbReference type="NCBI Taxonomy" id="756689"/>
    <lineage>
        <taxon>Bacteria</taxon>
        <taxon>Bacillati</taxon>
        <taxon>Actinomycetota</taxon>
        <taxon>Actinomycetes</taxon>
        <taxon>Mycobacteriales</taxon>
        <taxon>Nocardiaceae</taxon>
        <taxon>Nocardia</taxon>
    </lineage>
</organism>
<dbReference type="Pfam" id="PF07690">
    <property type="entry name" value="MFS_1"/>
    <property type="match status" value="1"/>
</dbReference>
<dbReference type="OrthoDB" id="4484751at2"/>
<feature type="transmembrane region" description="Helical" evidence="6">
    <location>
        <begin position="21"/>
        <end position="46"/>
    </location>
</feature>
<feature type="transmembrane region" description="Helical" evidence="6">
    <location>
        <begin position="308"/>
        <end position="334"/>
    </location>
</feature>
<dbReference type="EMBL" id="OBEG01000002">
    <property type="protein sequence ID" value="SNY80773.1"/>
    <property type="molecule type" value="Genomic_DNA"/>
</dbReference>
<protein>
    <submittedName>
        <fullName evidence="8">Major Facilitator Superfamily protein</fullName>
    </submittedName>
</protein>
<feature type="transmembrane region" description="Helical" evidence="6">
    <location>
        <begin position="276"/>
        <end position="296"/>
    </location>
</feature>
<evidence type="ECO:0000256" key="4">
    <source>
        <dbReference type="ARBA" id="ARBA00022989"/>
    </source>
</evidence>
<gene>
    <name evidence="8" type="ORF">SAMN04244553_2345</name>
</gene>
<dbReference type="PANTHER" id="PTHR42718">
    <property type="entry name" value="MAJOR FACILITATOR SUPERFAMILY MULTIDRUG TRANSPORTER MFSC"/>
    <property type="match status" value="1"/>
</dbReference>
<evidence type="ECO:0000313" key="8">
    <source>
        <dbReference type="EMBL" id="SNY80773.1"/>
    </source>
</evidence>
<dbReference type="PROSITE" id="PS50850">
    <property type="entry name" value="MFS"/>
    <property type="match status" value="1"/>
</dbReference>
<accession>A0A285L8I4</accession>
<comment type="subcellular location">
    <subcellularLocation>
        <location evidence="1">Cell membrane</location>
        <topology evidence="1">Multi-pass membrane protein</topology>
    </subcellularLocation>
</comment>
<feature type="transmembrane region" description="Helical" evidence="6">
    <location>
        <begin position="176"/>
        <end position="195"/>
    </location>
</feature>